<dbReference type="GO" id="GO:0016787">
    <property type="term" value="F:hydrolase activity"/>
    <property type="evidence" value="ECO:0007669"/>
    <property type="project" value="UniProtKB-KW"/>
</dbReference>
<accession>A0ABM8BFH0</accession>
<evidence type="ECO:0000259" key="1">
    <source>
        <dbReference type="Pfam" id="PF13354"/>
    </source>
</evidence>
<evidence type="ECO:0000313" key="2">
    <source>
        <dbReference type="EMBL" id="BDR60005.1"/>
    </source>
</evidence>
<dbReference type="Proteomes" id="UP001321741">
    <property type="component" value="Chromosome"/>
</dbReference>
<dbReference type="Gene3D" id="3.40.710.10">
    <property type="entry name" value="DD-peptidase/beta-lactamase superfamily"/>
    <property type="match status" value="1"/>
</dbReference>
<dbReference type="Pfam" id="PF13354">
    <property type="entry name" value="Beta-lactamase2"/>
    <property type="match status" value="1"/>
</dbReference>
<dbReference type="InterPro" id="IPR045155">
    <property type="entry name" value="Beta-lactam_cat"/>
</dbReference>
<reference evidence="2 3" key="1">
    <citation type="journal article" date="2023" name="Microbiol. Spectr.">
        <title>Symbiosis of Carpenter Bees with Uncharacterized Lactic Acid Bacteria Showing NAD Auxotrophy.</title>
        <authorList>
            <person name="Kawasaki S."/>
            <person name="Ozawa K."/>
            <person name="Mori T."/>
            <person name="Yamamoto A."/>
            <person name="Ito M."/>
            <person name="Ohkuma M."/>
            <person name="Sakamoto M."/>
            <person name="Matsutani M."/>
        </authorList>
    </citation>
    <scope>NUCLEOTIDE SEQUENCE [LARGE SCALE GENOMIC DNA]</scope>
    <source>
        <strain evidence="2 3">Kim32-2</strain>
    </source>
</reference>
<keyword evidence="2" id="KW-0378">Hydrolase</keyword>
<proteinExistence type="predicted"/>
<dbReference type="SUPFAM" id="SSF56601">
    <property type="entry name" value="beta-lactamase/transpeptidase-like"/>
    <property type="match status" value="1"/>
</dbReference>
<dbReference type="RefSeq" id="WP_317637726.1">
    <property type="nucleotide sequence ID" value="NZ_AP026803.1"/>
</dbReference>
<dbReference type="InterPro" id="IPR012338">
    <property type="entry name" value="Beta-lactam/transpept-like"/>
</dbReference>
<keyword evidence="3" id="KW-1185">Reference proteome</keyword>
<gene>
    <name evidence="2" type="ORF">KIM322_02660</name>
</gene>
<feature type="domain" description="Beta-lactamase class A catalytic" evidence="1">
    <location>
        <begin position="91"/>
        <end position="287"/>
    </location>
</feature>
<organism evidence="2 3">
    <name type="scientific">Lactobacillus xylocopicola</name>
    <dbReference type="NCBI Taxonomy" id="2976676"/>
    <lineage>
        <taxon>Bacteria</taxon>
        <taxon>Bacillati</taxon>
        <taxon>Bacillota</taxon>
        <taxon>Bacilli</taxon>
        <taxon>Lactobacillales</taxon>
        <taxon>Lactobacillaceae</taxon>
        <taxon>Lactobacillus</taxon>
    </lineage>
</organism>
<evidence type="ECO:0000313" key="3">
    <source>
        <dbReference type="Proteomes" id="UP001321741"/>
    </source>
</evidence>
<dbReference type="EMBL" id="AP026803">
    <property type="protein sequence ID" value="BDR60005.1"/>
    <property type="molecule type" value="Genomic_DNA"/>
</dbReference>
<sequence>MKNKVLIGSIVTTLLAFMLYAANLRRVEHTNLEIVGQNKKEVLPDSKAKKKHELKVPEVEYPNQIKVEAGSEQVWAKKIEKVMGKDRSYQVSVQDLNNGKYARVANSVKAHGVGASSRIFLLAASYYQEQEGKLAGKAAVKVKKAEAVKGDKVLQPGIAYALTFIRQSMMQGSQTAGNVLLDQVKPTNVDQVAKKMGASDTKFATKYTASPLATTTAADLGRVLINLYQNKTLKRQYASLALGQLNQAKNRPKVVHTSAGTIYAIGDSKANLALVETHGRVYCVSVWSENDQKFTKLGETIKQFF</sequence>
<name>A0ABM8BFH0_9LACO</name>
<protein>
    <submittedName>
        <fullName evidence="2">Serine hydrolase</fullName>
    </submittedName>
</protein>